<protein>
    <recommendedName>
        <fullName evidence="5">HTH lysR-type domain-containing protein</fullName>
    </recommendedName>
</protein>
<evidence type="ECO:0000313" key="7">
    <source>
        <dbReference type="Proteomes" id="UP000078292"/>
    </source>
</evidence>
<dbReference type="SUPFAM" id="SSF53850">
    <property type="entry name" value="Periplasmic binding protein-like II"/>
    <property type="match status" value="1"/>
</dbReference>
<dbReference type="RefSeq" id="WP_043057197.1">
    <property type="nucleotide sequence ID" value="NZ_LXEY01000014.1"/>
</dbReference>
<dbReference type="InterPro" id="IPR000847">
    <property type="entry name" value="LysR_HTH_N"/>
</dbReference>
<dbReference type="Pfam" id="PF03466">
    <property type="entry name" value="LysR_substrate"/>
    <property type="match status" value="1"/>
</dbReference>
<dbReference type="GO" id="GO:0003677">
    <property type="term" value="F:DNA binding"/>
    <property type="evidence" value="ECO:0007669"/>
    <property type="project" value="UniProtKB-KW"/>
</dbReference>
<dbReference type="Gene3D" id="3.40.190.10">
    <property type="entry name" value="Periplasmic binding protein-like II"/>
    <property type="match status" value="2"/>
</dbReference>
<keyword evidence="7" id="KW-1185">Reference proteome</keyword>
<dbReference type="Proteomes" id="UP000078292">
    <property type="component" value="Unassembled WGS sequence"/>
</dbReference>
<evidence type="ECO:0000256" key="2">
    <source>
        <dbReference type="ARBA" id="ARBA00023015"/>
    </source>
</evidence>
<dbReference type="OrthoDB" id="8717159at2"/>
<evidence type="ECO:0000256" key="1">
    <source>
        <dbReference type="ARBA" id="ARBA00009437"/>
    </source>
</evidence>
<accession>A0A1B7M147</accession>
<dbReference type="InterPro" id="IPR005119">
    <property type="entry name" value="LysR_subst-bd"/>
</dbReference>
<feature type="domain" description="HTH lysR-type" evidence="5">
    <location>
        <begin position="15"/>
        <end position="72"/>
    </location>
</feature>
<evidence type="ECO:0000256" key="3">
    <source>
        <dbReference type="ARBA" id="ARBA00023125"/>
    </source>
</evidence>
<comment type="caution">
    <text evidence="6">The sequence shown here is derived from an EMBL/GenBank/DDBJ whole genome shotgun (WGS) entry which is preliminary data.</text>
</comment>
<keyword evidence="2" id="KW-0805">Transcription regulation</keyword>
<dbReference type="Gene3D" id="1.10.10.10">
    <property type="entry name" value="Winged helix-like DNA-binding domain superfamily/Winged helix DNA-binding domain"/>
    <property type="match status" value="1"/>
</dbReference>
<name>A0A1B7M147_9MICC</name>
<evidence type="ECO:0000313" key="6">
    <source>
        <dbReference type="EMBL" id="OAV62150.1"/>
    </source>
</evidence>
<dbReference type="InterPro" id="IPR036388">
    <property type="entry name" value="WH-like_DNA-bd_sf"/>
</dbReference>
<dbReference type="InterPro" id="IPR050389">
    <property type="entry name" value="LysR-type_TF"/>
</dbReference>
<dbReference type="PROSITE" id="PS50931">
    <property type="entry name" value="HTH_LYSR"/>
    <property type="match status" value="1"/>
</dbReference>
<dbReference type="EMBL" id="LXEY01000014">
    <property type="protein sequence ID" value="OAV62150.1"/>
    <property type="molecule type" value="Genomic_DNA"/>
</dbReference>
<keyword evidence="3" id="KW-0238">DNA-binding</keyword>
<organism evidence="6 7">
    <name type="scientific">Enteractinococcus helveticum</name>
    <dbReference type="NCBI Taxonomy" id="1837282"/>
    <lineage>
        <taxon>Bacteria</taxon>
        <taxon>Bacillati</taxon>
        <taxon>Actinomycetota</taxon>
        <taxon>Actinomycetes</taxon>
        <taxon>Micrococcales</taxon>
        <taxon>Micrococcaceae</taxon>
    </lineage>
</organism>
<dbReference type="PRINTS" id="PR00039">
    <property type="entry name" value="HTHLYSR"/>
</dbReference>
<sequence>MSDARRSARLHLGSLDLNLLVALQAIVEEASVTQAAQRMNVSQSAMSHTLKRLRKLLQDPLLIRQGNHYQLTRRAEELQGPLRNILEQTEALFAESSFDPASDDRTVTVAMTSSTARVVGRRLLSSIERQAPNLKVKIAVALDGPEGHFAREAVDVQLLSSIYPTQHPRKVLYQDAWVVIAGTPELTQATVLELLATRPHVMFESGAISLPYEMLRTHGIRSDIRVRVQDPLLVPELVAGTRYVAIHRSAPLKQLPEGLAVWSVPFPFDLGALSVDVVWNPWRQDPAFQRWFEMLLADVVQ</sequence>
<dbReference type="STRING" id="1837282.A6F49_07615"/>
<dbReference type="PANTHER" id="PTHR30118">
    <property type="entry name" value="HTH-TYPE TRANSCRIPTIONAL REGULATOR LEUO-RELATED"/>
    <property type="match status" value="1"/>
</dbReference>
<dbReference type="AlphaFoldDB" id="A0A1B7M147"/>
<proteinExistence type="inferred from homology"/>
<comment type="similarity">
    <text evidence="1">Belongs to the LysR transcriptional regulatory family.</text>
</comment>
<evidence type="ECO:0000259" key="5">
    <source>
        <dbReference type="PROSITE" id="PS50931"/>
    </source>
</evidence>
<dbReference type="GO" id="GO:0003700">
    <property type="term" value="F:DNA-binding transcription factor activity"/>
    <property type="evidence" value="ECO:0007669"/>
    <property type="project" value="InterPro"/>
</dbReference>
<keyword evidence="4" id="KW-0804">Transcription</keyword>
<dbReference type="PANTHER" id="PTHR30118:SF15">
    <property type="entry name" value="TRANSCRIPTIONAL REGULATORY PROTEIN"/>
    <property type="match status" value="1"/>
</dbReference>
<evidence type="ECO:0000256" key="4">
    <source>
        <dbReference type="ARBA" id="ARBA00023163"/>
    </source>
</evidence>
<dbReference type="SUPFAM" id="SSF46785">
    <property type="entry name" value="Winged helix' DNA-binding domain"/>
    <property type="match status" value="1"/>
</dbReference>
<dbReference type="InterPro" id="IPR036390">
    <property type="entry name" value="WH_DNA-bd_sf"/>
</dbReference>
<gene>
    <name evidence="6" type="ORF">A6F49_07615</name>
</gene>
<dbReference type="Pfam" id="PF00126">
    <property type="entry name" value="HTH_1"/>
    <property type="match status" value="1"/>
</dbReference>
<reference evidence="6 7" key="1">
    <citation type="submission" date="2016-04" db="EMBL/GenBank/DDBJ databases">
        <title>First whole genome shotgun sequence of the bacterium Enteractinococcus sp. strain UASWS1574.</title>
        <authorList>
            <person name="Crovadore J."/>
            <person name="Chablais R."/>
            <person name="Lefort F."/>
        </authorList>
    </citation>
    <scope>NUCLEOTIDE SEQUENCE [LARGE SCALE GENOMIC DNA]</scope>
    <source>
        <strain evidence="6 7">UASWS1574</strain>
    </source>
</reference>